<feature type="compositionally biased region" description="Basic residues" evidence="7">
    <location>
        <begin position="1973"/>
        <end position="1989"/>
    </location>
</feature>
<feature type="compositionally biased region" description="Basic and acidic residues" evidence="7">
    <location>
        <begin position="351"/>
        <end position="368"/>
    </location>
</feature>
<organism evidence="9 10">
    <name type="scientific">Eruca vesicaria subsp. sativa</name>
    <name type="common">Garden rocket</name>
    <name type="synonym">Eruca sativa</name>
    <dbReference type="NCBI Taxonomy" id="29727"/>
    <lineage>
        <taxon>Eukaryota</taxon>
        <taxon>Viridiplantae</taxon>
        <taxon>Streptophyta</taxon>
        <taxon>Embryophyta</taxon>
        <taxon>Tracheophyta</taxon>
        <taxon>Spermatophyta</taxon>
        <taxon>Magnoliopsida</taxon>
        <taxon>eudicotyledons</taxon>
        <taxon>Gunneridae</taxon>
        <taxon>Pentapetalae</taxon>
        <taxon>rosids</taxon>
        <taxon>malvids</taxon>
        <taxon>Brassicales</taxon>
        <taxon>Brassicaceae</taxon>
        <taxon>Brassiceae</taxon>
        <taxon>Eruca</taxon>
    </lineage>
</organism>
<feature type="compositionally biased region" description="Polar residues" evidence="7">
    <location>
        <begin position="336"/>
        <end position="350"/>
    </location>
</feature>
<name>A0ABC8K8D2_ERUVS</name>
<feature type="zinc finger region" description="C3H1-type" evidence="6">
    <location>
        <begin position="1903"/>
        <end position="1929"/>
    </location>
</feature>
<dbReference type="GO" id="GO:0008270">
    <property type="term" value="F:zinc ion binding"/>
    <property type="evidence" value="ECO:0007669"/>
    <property type="project" value="UniProtKB-KW"/>
</dbReference>
<dbReference type="InterPro" id="IPR000571">
    <property type="entry name" value="Znf_CCCH"/>
</dbReference>
<dbReference type="FunFam" id="4.10.1000.10:FF:000022">
    <property type="entry name" value="Zinc finger CCCH domain-containing protein 7"/>
    <property type="match status" value="1"/>
</dbReference>
<feature type="region of interest" description="Disordered" evidence="7">
    <location>
        <begin position="1"/>
        <end position="192"/>
    </location>
</feature>
<feature type="compositionally biased region" description="Basic and acidic residues" evidence="7">
    <location>
        <begin position="129"/>
        <end position="158"/>
    </location>
</feature>
<sequence>MDSSHYNPSYAPWNSPYTPHPPPLSLLPPPPPPPPRQSHPSSPNFYPPSTHNGRDYHHYSHRQDLPPNPEVVNQPPSYYSHHPPPPQQQYPPPPPPPQHQHQPYVPQQVSYESQRASQPSSSSAIPFTESRDVSQSDWVGYKDKRVDSWRDSGGRRVDPSPIREYQYDYSRSSRDSAGVGINRGLDGSSRSRDEFRNVGYVRKENRIEGSYQERGQLKGESDNRCFRGLDEGNRSLASRVGYGSERYGVTVSRDMGRSSASHEGSRNQRWDEGRILYPRKKDDYYHSEIEQSFDRGRREESSELNRTPRKQMQKKSALLRLETPRNYQKGRENGRNHSNYNGKRFNSNSFRGKEHLGRSDRGFVEKQRERTPVDLDVSFESNLLVAKPIASPASAGIHPSRSVTPRSFKTRRVLVPDKSENPSVTGGNGKRIQFSDEASVSEDARPSKRQNISSEIEKKPDNHSTQSSSDAGGMNKVNFVNGVVQDCEVKITDRGPEALTCDSEAKVRSTVHAAEKISNFCEALREAKDDSNVEHDSNMGACSVKEDIVDGDKSILKSQDVLDITGRNAGEALPLKVMEMEDIVKASTNRSPTKLLVPLSTDADSSEFSEAVICFARKSMCSVESHPCEDVDMDCSPSRNVPMEEVNTGFEERTFIGSSVGSLGHVDKDFEKSSRDASIYFNREDPGEQATAKLDMGGTEGGSIGINKNVDSLSPGNNCRRGLVSSASLEIPSVSTELANANNNISGDLANAHSLTIGTCTNTIVDSLDTSESKNPTHCVNTVNPSVENGNIKESMETTHLSSVAEMADNLNCDGGKKACVEGTSSSRSKDDVKGSLNVLPVERSDGSSRSDESDVAMEVPSDVCMENVSAERLAPDKDLGLASHHPAELPSVDQLNGSNIRILKACLPEPNVSLNKDITDGASEGLVQRDVSQNDSTLCGNLPSSPALVIETNLAVGINDMSANETVTNAESGPYESQPFSTVRKFLPEDRHGCGSSGGFDFVWNIAVKKNLEEDTSRVSACLVSDNSVSPCYISPSMAMNEQIRNKTFIQTNYSESQGGIIHEENNCAENLTTDTQEEKTNPSGGTSKCRTPETDIVAVTGNSVFLGNSLSSSPGQSFGQMPSETHVASTVDETYKDKHKAKHSGGTSECTTQETDIVAFSGDSVPFDSLSNSPELYRQIQSETHVASMVDDSNNYKEEAKPSGGTTKYRTPEGDVTSDVGGQEKYSRNIIKADIFDGEALSADGKVSGTEILADSGVHLSRSHSHADVKLALANVNDHVKSVLDRDPQNKTSLSSRYELEKRKKKSNYSTQKSYPRSLPFVSDTTKNANPPNKHHTWHRKPSPAASSVVAAKPLSSTLSTQQKFPIVTAQSSNSYVRKGNSLLRKPSGSPGVTLGLPLSAIQLNRIENKSTGSASRVDVGNASFLAKAGEIPTLEKQSKPPSDSSTSKVSNAIVAPSGKCALSYSMDHLTAGLPESIMDSATSGEASVPHSGGDASMTSDTPIQTDYASDCQQNKIPPKLDSDLKRTVYVKRKANQLVASSDIHGTSRSQIPTSDGYFKRSKNQLVRTSESRVNHSPDDALDSRASATIVSERSSSSAFSDSAVTRPYKRSKFSLVWTQNDLQSGLPSSHMRYRRILPQLVPWKRVTYWRRLMNSVSTLRNGSFSNISQKLPTMRKRHTVYTRSTNGYSLRKSKVLSVGGSHLKWSKSIERDSRKANEEATLAVAAFSKKENEKHSGQSSTRKTSRNHLARERIFRFGSLRYKMDPSRRTLQRISDVDSPCSGPTENGKGAKKPFIPKRLVIGHEEYVRVGNGNQLVRDPKKRTRALANEKVRWSLHNVRLRLAKKKKKYCQFFTRFGKCNKDDGKCPYVHDPSKIAVCTKFLNGLCANANCKLTHKVIPERMPDCSYFLQGLCNNEACPYRHVHVNPSAAICDGFLKGYCSDGDECRKKHSYTCPDFEATGSCSQGSKCKLHHPKNQGKGRKRKRPSEPSEKNARGRYFGSLQKLFSESEPMVVNRRPVDNEDFGTQGLEFISLGATEYEAGDNNHPGTEQSMSSESEEPASVYDLIRPVALMR</sequence>
<feature type="compositionally biased region" description="Basic and acidic residues" evidence="7">
    <location>
        <begin position="289"/>
        <end position="303"/>
    </location>
</feature>
<feature type="region of interest" description="Disordered" evidence="7">
    <location>
        <begin position="289"/>
        <end position="368"/>
    </location>
</feature>
<evidence type="ECO:0000256" key="4">
    <source>
        <dbReference type="ARBA" id="ARBA00022833"/>
    </source>
</evidence>
<evidence type="ECO:0000313" key="10">
    <source>
        <dbReference type="Proteomes" id="UP001642260"/>
    </source>
</evidence>
<dbReference type="EMBL" id="CAKOAT010195154">
    <property type="protein sequence ID" value="CAH8354556.1"/>
    <property type="molecule type" value="Genomic_DNA"/>
</dbReference>
<dbReference type="Proteomes" id="UP001642260">
    <property type="component" value="Unassembled WGS sequence"/>
</dbReference>
<feature type="compositionally biased region" description="Basic and acidic residues" evidence="7">
    <location>
        <begin position="52"/>
        <end position="64"/>
    </location>
</feature>
<feature type="region of interest" description="Disordered" evidence="7">
    <location>
        <begin position="1074"/>
        <end position="1093"/>
    </location>
</feature>
<feature type="compositionally biased region" description="Basic and acidic residues" evidence="7">
    <location>
        <begin position="843"/>
        <end position="853"/>
    </location>
</feature>
<dbReference type="FunFam" id="4.10.1000.10:FF:000008">
    <property type="entry name" value="zinc finger CCCH domain-containing protein 3"/>
    <property type="match status" value="1"/>
</dbReference>
<keyword evidence="1 6" id="KW-0479">Metal-binding</keyword>
<reference evidence="9 10" key="1">
    <citation type="submission" date="2022-03" db="EMBL/GenBank/DDBJ databases">
        <authorList>
            <person name="Macdonald S."/>
            <person name="Ahmed S."/>
            <person name="Newling K."/>
        </authorList>
    </citation>
    <scope>NUCLEOTIDE SEQUENCE [LARGE SCALE GENOMIC DNA]</scope>
</reference>
<dbReference type="GO" id="GO:0005634">
    <property type="term" value="C:nucleus"/>
    <property type="evidence" value="ECO:0007669"/>
    <property type="project" value="UniProtKB-ARBA"/>
</dbReference>
<feature type="compositionally biased region" description="Pro residues" evidence="7">
    <location>
        <begin position="82"/>
        <end position="98"/>
    </location>
</feature>
<feature type="region of interest" description="Disordered" evidence="7">
    <location>
        <begin position="1965"/>
        <end position="1998"/>
    </location>
</feature>
<feature type="region of interest" description="Disordered" evidence="7">
    <location>
        <begin position="393"/>
        <end position="476"/>
    </location>
</feature>
<feature type="region of interest" description="Disordered" evidence="7">
    <location>
        <begin position="1483"/>
        <end position="1522"/>
    </location>
</feature>
<feature type="compositionally biased region" description="Low complexity" evidence="7">
    <location>
        <begin position="99"/>
        <end position="124"/>
    </location>
</feature>
<comment type="caution">
    <text evidence="9">The sequence shown here is derived from an EMBL/GenBank/DDBJ whole genome shotgun (WGS) entry which is preliminary data.</text>
</comment>
<feature type="region of interest" description="Disordered" evidence="7">
    <location>
        <begin position="1434"/>
        <end position="1453"/>
    </location>
</feature>
<feature type="domain" description="C3H1-type" evidence="8">
    <location>
        <begin position="1958"/>
        <end position="1980"/>
    </location>
</feature>
<evidence type="ECO:0000256" key="3">
    <source>
        <dbReference type="ARBA" id="ARBA00022771"/>
    </source>
</evidence>
<dbReference type="PANTHER" id="PTHR46156">
    <property type="entry name" value="CCCH ZINGC FINGER"/>
    <property type="match status" value="1"/>
</dbReference>
<feature type="region of interest" description="Disordered" evidence="7">
    <location>
        <begin position="1285"/>
        <end position="1352"/>
    </location>
</feature>
<evidence type="ECO:0000256" key="7">
    <source>
        <dbReference type="SAM" id="MobiDB-lite"/>
    </source>
</evidence>
<feature type="zinc finger region" description="C3H1-type" evidence="6">
    <location>
        <begin position="1930"/>
        <end position="1957"/>
    </location>
</feature>
<feature type="domain" description="C3H1-type" evidence="8">
    <location>
        <begin position="1903"/>
        <end position="1929"/>
    </location>
</feature>
<feature type="region of interest" description="Disordered" evidence="7">
    <location>
        <begin position="1777"/>
        <end position="1796"/>
    </location>
</feature>
<evidence type="ECO:0000256" key="1">
    <source>
        <dbReference type="ARBA" id="ARBA00022723"/>
    </source>
</evidence>
<feature type="region of interest" description="Disordered" evidence="7">
    <location>
        <begin position="1190"/>
        <end position="1224"/>
    </location>
</feature>
<feature type="zinc finger region" description="C3H1-type" evidence="6">
    <location>
        <begin position="1958"/>
        <end position="1980"/>
    </location>
</feature>
<evidence type="ECO:0000256" key="2">
    <source>
        <dbReference type="ARBA" id="ARBA00022737"/>
    </source>
</evidence>
<feature type="compositionally biased region" description="Polar residues" evidence="7">
    <location>
        <begin position="2050"/>
        <end position="2059"/>
    </location>
</feature>
<feature type="compositionally biased region" description="Pro residues" evidence="7">
    <location>
        <begin position="18"/>
        <end position="37"/>
    </location>
</feature>
<dbReference type="PANTHER" id="PTHR46156:SF1">
    <property type="entry name" value="ZINC FINGER CCCH DOMAIN-CONTAINING PROTEIN 3"/>
    <property type="match status" value="1"/>
</dbReference>
<keyword evidence="10" id="KW-1185">Reference proteome</keyword>
<keyword evidence="4 6" id="KW-0862">Zinc</keyword>
<dbReference type="Gene3D" id="4.10.1000.10">
    <property type="entry name" value="Zinc finger, CCCH-type"/>
    <property type="match status" value="2"/>
</dbReference>
<keyword evidence="2" id="KW-0677">Repeat</keyword>
<feature type="region of interest" description="Disordered" evidence="7">
    <location>
        <begin position="1729"/>
        <end position="1751"/>
    </location>
</feature>
<feature type="compositionally biased region" description="Polar residues" evidence="7">
    <location>
        <begin position="1499"/>
        <end position="1518"/>
    </location>
</feature>
<dbReference type="GO" id="GO:0003677">
    <property type="term" value="F:DNA binding"/>
    <property type="evidence" value="ECO:0007669"/>
    <property type="project" value="UniProtKB-KW"/>
</dbReference>
<evidence type="ECO:0000256" key="5">
    <source>
        <dbReference type="ARBA" id="ARBA00023125"/>
    </source>
</evidence>
<feature type="compositionally biased region" description="Basic residues" evidence="7">
    <location>
        <begin position="1335"/>
        <end position="1344"/>
    </location>
</feature>
<evidence type="ECO:0000259" key="8">
    <source>
        <dbReference type="PROSITE" id="PS50103"/>
    </source>
</evidence>
<feature type="domain" description="C3H1-type" evidence="8">
    <location>
        <begin position="1930"/>
        <end position="1957"/>
    </location>
</feature>
<protein>
    <recommendedName>
        <fullName evidence="8">C3H1-type domain-containing protein</fullName>
    </recommendedName>
</protein>
<feature type="zinc finger region" description="C3H1-type" evidence="6">
    <location>
        <begin position="1848"/>
        <end position="1877"/>
    </location>
</feature>
<feature type="region of interest" description="Disordered" evidence="7">
    <location>
        <begin position="821"/>
        <end position="858"/>
    </location>
</feature>
<keyword evidence="3 6" id="KW-0863">Zinc-finger</keyword>
<feature type="domain" description="C3H1-type" evidence="8">
    <location>
        <begin position="1848"/>
        <end position="1877"/>
    </location>
</feature>
<feature type="region of interest" description="Disordered" evidence="7">
    <location>
        <begin position="2041"/>
        <end position="2070"/>
    </location>
</feature>
<gene>
    <name evidence="9" type="ORF">ERUC_LOCUS20311</name>
</gene>
<dbReference type="PROSITE" id="PS50103">
    <property type="entry name" value="ZF_C3H1"/>
    <property type="match status" value="4"/>
</dbReference>
<evidence type="ECO:0000313" key="9">
    <source>
        <dbReference type="EMBL" id="CAH8354556.1"/>
    </source>
</evidence>
<feature type="compositionally biased region" description="Polar residues" evidence="7">
    <location>
        <begin position="1442"/>
        <end position="1453"/>
    </location>
</feature>
<accession>A0ABC8K8D2</accession>
<proteinExistence type="predicted"/>
<dbReference type="SMART" id="SM00356">
    <property type="entry name" value="ZnF_C3H1"/>
    <property type="match status" value="5"/>
</dbReference>
<evidence type="ECO:0000256" key="6">
    <source>
        <dbReference type="PROSITE-ProRule" id="PRU00723"/>
    </source>
</evidence>
<keyword evidence="5" id="KW-0238">DNA-binding</keyword>